<dbReference type="PANTHER" id="PTHR35596">
    <property type="entry name" value="DUF2263 DOMAIN-CONTAINING PROTEIN"/>
    <property type="match status" value="1"/>
</dbReference>
<organism evidence="3 4">
    <name type="scientific">Tritrichomonas musculus</name>
    <dbReference type="NCBI Taxonomy" id="1915356"/>
    <lineage>
        <taxon>Eukaryota</taxon>
        <taxon>Metamonada</taxon>
        <taxon>Parabasalia</taxon>
        <taxon>Tritrichomonadida</taxon>
        <taxon>Tritrichomonadidae</taxon>
        <taxon>Tritrichomonas</taxon>
    </lineage>
</organism>
<feature type="compositionally biased region" description="Basic residues" evidence="1">
    <location>
        <begin position="259"/>
        <end position="271"/>
    </location>
</feature>
<accession>A0ABR2IZQ4</accession>
<name>A0ABR2IZQ4_9EUKA</name>
<dbReference type="InterPro" id="IPR019261">
    <property type="entry name" value="PARG_cat_microbial"/>
</dbReference>
<feature type="compositionally biased region" description="Low complexity" evidence="1">
    <location>
        <begin position="295"/>
        <end position="373"/>
    </location>
</feature>
<feature type="compositionally biased region" description="Basic and acidic residues" evidence="1">
    <location>
        <begin position="231"/>
        <end position="258"/>
    </location>
</feature>
<protein>
    <recommendedName>
        <fullName evidence="2">Microbial-type PARG catalytic domain-containing protein</fullName>
    </recommendedName>
</protein>
<feature type="domain" description="Microbial-type PARG catalytic" evidence="2">
    <location>
        <begin position="34"/>
        <end position="193"/>
    </location>
</feature>
<feature type="compositionally biased region" description="Acidic residues" evidence="1">
    <location>
        <begin position="401"/>
        <end position="411"/>
    </location>
</feature>
<feature type="compositionally biased region" description="Basic and acidic residues" evidence="1">
    <location>
        <begin position="412"/>
        <end position="425"/>
    </location>
</feature>
<evidence type="ECO:0000256" key="1">
    <source>
        <dbReference type="SAM" id="MobiDB-lite"/>
    </source>
</evidence>
<evidence type="ECO:0000313" key="4">
    <source>
        <dbReference type="Proteomes" id="UP001470230"/>
    </source>
</evidence>
<dbReference type="NCBIfam" id="TIGR02452">
    <property type="entry name" value="TIGR02452 family protein"/>
    <property type="match status" value="2"/>
</dbReference>
<dbReference type="PANTHER" id="PTHR35596:SF1">
    <property type="entry name" value="MICROBIAL-TYPE PARG CATALYTIC DOMAIN-CONTAINING PROTEIN"/>
    <property type="match status" value="1"/>
</dbReference>
<comment type="caution">
    <text evidence="3">The sequence shown here is derived from an EMBL/GenBank/DDBJ whole genome shotgun (WGS) entry which is preliminary data.</text>
</comment>
<proteinExistence type="predicted"/>
<dbReference type="EMBL" id="JAPFFF010000014">
    <property type="protein sequence ID" value="KAK8871138.1"/>
    <property type="molecule type" value="Genomic_DNA"/>
</dbReference>
<gene>
    <name evidence="3" type="ORF">M9Y10_009051</name>
</gene>
<dbReference type="Gene3D" id="3.40.220.10">
    <property type="entry name" value="Leucine Aminopeptidase, subunit E, domain 1"/>
    <property type="match status" value="2"/>
</dbReference>
<dbReference type="InterPro" id="IPR043472">
    <property type="entry name" value="Macro_dom-like"/>
</dbReference>
<evidence type="ECO:0000313" key="3">
    <source>
        <dbReference type="EMBL" id="KAK8871138.1"/>
    </source>
</evidence>
<keyword evidence="4" id="KW-1185">Reference proteome</keyword>
<dbReference type="Pfam" id="PF10021">
    <property type="entry name" value="PARG_cat_microb"/>
    <property type="match status" value="1"/>
</dbReference>
<feature type="region of interest" description="Disordered" evidence="1">
    <location>
        <begin position="231"/>
        <end position="431"/>
    </location>
</feature>
<reference evidence="3 4" key="1">
    <citation type="submission" date="2024-04" db="EMBL/GenBank/DDBJ databases">
        <title>Tritrichomonas musculus Genome.</title>
        <authorList>
            <person name="Alves-Ferreira E."/>
            <person name="Grigg M."/>
            <person name="Lorenzi H."/>
            <person name="Galac M."/>
        </authorList>
    </citation>
    <scope>NUCLEOTIDE SEQUENCE [LARGE SCALE GENOMIC DNA]</scope>
    <source>
        <strain evidence="3 4">EAF2021</strain>
    </source>
</reference>
<dbReference type="InterPro" id="IPR012664">
    <property type="entry name" value="CHP02452"/>
</dbReference>
<evidence type="ECO:0000259" key="2">
    <source>
        <dbReference type="Pfam" id="PF10021"/>
    </source>
</evidence>
<dbReference type="Proteomes" id="UP001470230">
    <property type="component" value="Unassembled WGS sequence"/>
</dbReference>
<sequence>MQERPNFSQNEKRLPAQSKYIKGDEVNEEKLKIAKQTNEIIKQQYYSVEGCNNYINIGKELGKCFDNTKYIDKSETLEIPSKIKKNKKLCKIEVSHESTFEAAFRIIKNYNIKNTVALNFASATKPGGGWLNGKDAQEESITRQSCLFYSLDKDSVKKFYIDHIKLLKKKSFPNKHYYTNAMIYSYKVPVIRNPKNEKLISDFQRVSVITSAAPNLNNLIIDFNKLFKKEKEERERERREKEEREKKERERKERLDKVKKSKAVKHNKKSYIPKISQIDDTEEHNQDDSNEPINKNESNGNSSNEVSTNNDNESDSNNNNESNTDNNNIINTGNNNENNTNNNNENNVNNNNESNADNNNENNANNNNESNTDNNDESKSGEEDVNSVNNDDDDKSSSNNEDFDDENDIDEINNKDADNSEESRIPKQNKSRLDQAINESYTIFEERIKRILILAIVEKQRAIILGAFGCGVFKNVPVKVSEIFRKLLIDEKYGYYFDYVVFAIPGSDDSKNFRSFYSTFESFLSKKTLE</sequence>